<dbReference type="InterPro" id="IPR004166">
    <property type="entry name" value="a-kinase_dom"/>
</dbReference>
<accession>A0A3B3ZYH9</accession>
<dbReference type="AlphaFoldDB" id="A0A3B3ZYH9"/>
<sequence>MGSRRTMNRSLSGNGRSLNGTEVRGSSRLPGCSYLSNVRPENRYKSTLCSVIAQLTEETQPFFEVTLKSRAVSESCNVKFTCVITGYPAPQITWYKDDIQLDRYCGLPKYEIFRNGQNHSLHIYNCTEEDAAIYQASAINTKGIVSCSGVLEVGEMNEFKIHQRYFSKLKQKAESKRREAEEKENQEPARTISPDRAQRKRRSTVGGYISAPSSTEEDTSKESQQEAAAEVKARVQESSVEEVKDTNGTMESIESHLINGQEAKENTPLPGTHMNDSAQKAKTPFVKKLKISSTAKANPDETKACEKEKKLSLAVSELPESPKKSKHLMDSMEVESSPTSASVLPSFKSLKRRVTSIGGKQGLNQEKVERKTTKGNVKVQSVSPSNSPTPVVPPRASKLQLPQPTIKQDNSTTPKVMDRDKKAQGLSPDMTPHTDTSCDSGTALPQPPCQQVRQEPPQRETRPDQKRGRMPAPVQKREVRQTVTHELIRALSLTYNSQVDEPKSDISSLERVQDLPVPSVLDSVGILQKNNNPTEDIETAVTLPHLIPDISPMLEKKDCDSIPSATPQELASGARRKIPTHKTKLEEMEPPVANNDFNAVSVSTSPRLSRHSALLQPNVEPASPKKKHSPLLSRKKSPVEIQTPQVIRKIRGETFADHSGNMKLWCQFFNVLSESTVTSVAYKLLSPSAGDETQVHLALAQATSLDTGVYGCTITNEYGTDSTDFLLSIIYIFILNILFGEEIELTPLMFNKGVADSCVWGNKLFGRIMVQESRLGGGFSHKTWRAKVIYGLEPVFESGNSCIIKVCSPIVYGGKGEGQLIEKNQEGVKQACKIQNLVREYCKIFSAEARALENFGSSLEVIPVYLMYRPANSIPYATVETDLKGVYSKYCGLDHTGRLDMRSGSEVEQKCSALLHWIFQWTSGNMLFTKLEGVDFKITNVGISVKSHGHQGLPLEGNPKVFEQFVIQHQCNYFCGLLGLRSLKVIESLLMPTKPKGSKSPLVQRKMGTGSSSPETGRKTSHILLCEALCIQLMGFSFNLAMAYIILFRQLCPS</sequence>
<feature type="compositionally biased region" description="Basic and acidic residues" evidence="11">
    <location>
        <begin position="218"/>
        <end position="245"/>
    </location>
</feature>
<evidence type="ECO:0000259" key="12">
    <source>
        <dbReference type="PROSITE" id="PS50835"/>
    </source>
</evidence>
<dbReference type="Proteomes" id="UP000261520">
    <property type="component" value="Unplaced"/>
</dbReference>
<feature type="compositionally biased region" description="Basic and acidic residues" evidence="11">
    <location>
        <begin position="176"/>
        <end position="187"/>
    </location>
</feature>
<dbReference type="PANTHER" id="PTHR47091:SF1">
    <property type="entry name" value="ALPHA-PROTEIN KINASE 3"/>
    <property type="match status" value="1"/>
</dbReference>
<keyword evidence="7" id="KW-1015">Disulfide bond</keyword>
<feature type="compositionally biased region" description="Polar residues" evidence="11">
    <location>
        <begin position="8"/>
        <end position="20"/>
    </location>
</feature>
<dbReference type="SMART" id="SM00408">
    <property type="entry name" value="IGc2"/>
    <property type="match status" value="1"/>
</dbReference>
<reference evidence="14" key="2">
    <citation type="submission" date="2025-09" db="UniProtKB">
        <authorList>
            <consortium name="Ensembl"/>
        </authorList>
    </citation>
    <scope>IDENTIFICATION</scope>
</reference>
<proteinExistence type="inferred from homology"/>
<comment type="catalytic activity">
    <reaction evidence="9">
        <text>L-threonyl-[protein] + ATP = O-phospho-L-threonyl-[protein] + ADP + H(+)</text>
        <dbReference type="Rhea" id="RHEA:46608"/>
        <dbReference type="Rhea" id="RHEA-COMP:11060"/>
        <dbReference type="Rhea" id="RHEA-COMP:11605"/>
        <dbReference type="ChEBI" id="CHEBI:15378"/>
        <dbReference type="ChEBI" id="CHEBI:30013"/>
        <dbReference type="ChEBI" id="CHEBI:30616"/>
        <dbReference type="ChEBI" id="CHEBI:61977"/>
        <dbReference type="ChEBI" id="CHEBI:456216"/>
        <dbReference type="EC" id="2.7.11.1"/>
    </reaction>
</comment>
<evidence type="ECO:0000256" key="9">
    <source>
        <dbReference type="ARBA" id="ARBA00047899"/>
    </source>
</evidence>
<feature type="compositionally biased region" description="Basic and acidic residues" evidence="11">
    <location>
        <begin position="298"/>
        <end position="311"/>
    </location>
</feature>
<dbReference type="Gene3D" id="2.60.40.10">
    <property type="entry name" value="Immunoglobulins"/>
    <property type="match status" value="1"/>
</dbReference>
<evidence type="ECO:0000259" key="13">
    <source>
        <dbReference type="PROSITE" id="PS51158"/>
    </source>
</evidence>
<feature type="domain" description="Alpha-type protein kinase" evidence="13">
    <location>
        <begin position="752"/>
        <end position="983"/>
    </location>
</feature>
<evidence type="ECO:0000313" key="15">
    <source>
        <dbReference type="Proteomes" id="UP000261520"/>
    </source>
</evidence>
<evidence type="ECO:0000256" key="10">
    <source>
        <dbReference type="ARBA" id="ARBA00048679"/>
    </source>
</evidence>
<dbReference type="SMART" id="SM00409">
    <property type="entry name" value="IG"/>
    <property type="match status" value="2"/>
</dbReference>
<dbReference type="InterPro" id="IPR011009">
    <property type="entry name" value="Kinase-like_dom_sf"/>
</dbReference>
<keyword evidence="6" id="KW-0418">Kinase</keyword>
<dbReference type="InterPro" id="IPR013783">
    <property type="entry name" value="Ig-like_fold"/>
</dbReference>
<dbReference type="InterPro" id="IPR007110">
    <property type="entry name" value="Ig-like_dom"/>
</dbReference>
<feature type="compositionally biased region" description="Basic residues" evidence="11">
    <location>
        <begin position="624"/>
        <end position="635"/>
    </location>
</feature>
<evidence type="ECO:0000256" key="1">
    <source>
        <dbReference type="ARBA" id="ARBA00008651"/>
    </source>
</evidence>
<dbReference type="InterPro" id="IPR013098">
    <property type="entry name" value="Ig_I-set"/>
</dbReference>
<comment type="catalytic activity">
    <reaction evidence="10">
        <text>L-seryl-[protein] + ATP = O-phospho-L-seryl-[protein] + ADP + H(+)</text>
        <dbReference type="Rhea" id="RHEA:17989"/>
        <dbReference type="Rhea" id="RHEA-COMP:9863"/>
        <dbReference type="Rhea" id="RHEA-COMP:11604"/>
        <dbReference type="ChEBI" id="CHEBI:15378"/>
        <dbReference type="ChEBI" id="CHEBI:29999"/>
        <dbReference type="ChEBI" id="CHEBI:30616"/>
        <dbReference type="ChEBI" id="CHEBI:83421"/>
        <dbReference type="ChEBI" id="CHEBI:456216"/>
        <dbReference type="EC" id="2.7.11.1"/>
    </reaction>
</comment>
<dbReference type="InterPro" id="IPR003599">
    <property type="entry name" value="Ig_sub"/>
</dbReference>
<evidence type="ECO:0000256" key="4">
    <source>
        <dbReference type="ARBA" id="ARBA00022679"/>
    </source>
</evidence>
<dbReference type="STRING" id="409849.ENSPMGP00000009575"/>
<dbReference type="InterPro" id="IPR036179">
    <property type="entry name" value="Ig-like_dom_sf"/>
</dbReference>
<dbReference type="SMART" id="SM00811">
    <property type="entry name" value="Alpha_kinase"/>
    <property type="match status" value="1"/>
</dbReference>
<feature type="region of interest" description="Disordered" evidence="11">
    <location>
        <begin position="291"/>
        <end position="480"/>
    </location>
</feature>
<evidence type="ECO:0000256" key="7">
    <source>
        <dbReference type="ARBA" id="ARBA00023157"/>
    </source>
</evidence>
<feature type="compositionally biased region" description="Polar residues" evidence="11">
    <location>
        <begin position="334"/>
        <end position="343"/>
    </location>
</feature>
<feature type="region of interest" description="Disordered" evidence="11">
    <location>
        <begin position="1"/>
        <end position="24"/>
    </location>
</feature>
<evidence type="ECO:0000313" key="14">
    <source>
        <dbReference type="Ensembl" id="ENSPMGP00000009575.1"/>
    </source>
</evidence>
<feature type="region of interest" description="Disordered" evidence="11">
    <location>
        <begin position="176"/>
        <end position="248"/>
    </location>
</feature>
<evidence type="ECO:0000256" key="6">
    <source>
        <dbReference type="ARBA" id="ARBA00022777"/>
    </source>
</evidence>
<feature type="compositionally biased region" description="Polar residues" evidence="11">
    <location>
        <begin position="400"/>
        <end position="414"/>
    </location>
</feature>
<feature type="domain" description="Ig-like" evidence="12">
    <location>
        <begin position="61"/>
        <end position="146"/>
    </location>
</feature>
<dbReference type="EC" id="2.7.11.1" evidence="2"/>
<name>A0A3B3ZYH9_9GOBI</name>
<feature type="compositionally biased region" description="Basic and acidic residues" evidence="11">
    <location>
        <begin position="320"/>
        <end position="330"/>
    </location>
</feature>
<dbReference type="InterPro" id="IPR003598">
    <property type="entry name" value="Ig_sub2"/>
</dbReference>
<feature type="compositionally biased region" description="Basic and acidic residues" evidence="11">
    <location>
        <begin position="456"/>
        <end position="467"/>
    </location>
</feature>
<dbReference type="Pfam" id="PF02816">
    <property type="entry name" value="Alpha_kinase"/>
    <property type="match status" value="1"/>
</dbReference>
<evidence type="ECO:0000256" key="3">
    <source>
        <dbReference type="ARBA" id="ARBA00022527"/>
    </source>
</evidence>
<dbReference type="GO" id="GO:0005524">
    <property type="term" value="F:ATP binding"/>
    <property type="evidence" value="ECO:0007669"/>
    <property type="project" value="InterPro"/>
</dbReference>
<protein>
    <recommendedName>
        <fullName evidence="2">non-specific serine/threonine protein kinase</fullName>
        <ecNumber evidence="2">2.7.11.1</ecNumber>
    </recommendedName>
</protein>
<evidence type="ECO:0000256" key="8">
    <source>
        <dbReference type="ARBA" id="ARBA00023319"/>
    </source>
</evidence>
<feature type="compositionally biased region" description="Low complexity" evidence="11">
    <location>
        <begin position="379"/>
        <end position="389"/>
    </location>
</feature>
<dbReference type="Ensembl" id="ENSPMGT00000010213.1">
    <property type="protein sequence ID" value="ENSPMGP00000009575.1"/>
    <property type="gene ID" value="ENSPMGG00000007939.1"/>
</dbReference>
<dbReference type="GO" id="GO:0055013">
    <property type="term" value="P:cardiac muscle cell development"/>
    <property type="evidence" value="ECO:0007669"/>
    <property type="project" value="TreeGrafter"/>
</dbReference>
<dbReference type="PROSITE" id="PS51158">
    <property type="entry name" value="ALPHA_KINASE"/>
    <property type="match status" value="1"/>
</dbReference>
<organism evidence="14 15">
    <name type="scientific">Periophthalmus magnuspinnatus</name>
    <dbReference type="NCBI Taxonomy" id="409849"/>
    <lineage>
        <taxon>Eukaryota</taxon>
        <taxon>Metazoa</taxon>
        <taxon>Chordata</taxon>
        <taxon>Craniata</taxon>
        <taxon>Vertebrata</taxon>
        <taxon>Euteleostomi</taxon>
        <taxon>Actinopterygii</taxon>
        <taxon>Neopterygii</taxon>
        <taxon>Teleostei</taxon>
        <taxon>Neoteleostei</taxon>
        <taxon>Acanthomorphata</taxon>
        <taxon>Gobiaria</taxon>
        <taxon>Gobiiformes</taxon>
        <taxon>Gobioidei</taxon>
        <taxon>Gobiidae</taxon>
        <taxon>Oxudercinae</taxon>
        <taxon>Periophthalmus</taxon>
    </lineage>
</organism>
<keyword evidence="4" id="KW-0808">Transferase</keyword>
<evidence type="ECO:0000256" key="11">
    <source>
        <dbReference type="SAM" id="MobiDB-lite"/>
    </source>
</evidence>
<keyword evidence="5" id="KW-0677">Repeat</keyword>
<evidence type="ECO:0000256" key="5">
    <source>
        <dbReference type="ARBA" id="ARBA00022737"/>
    </source>
</evidence>
<feature type="region of interest" description="Disordered" evidence="11">
    <location>
        <begin position="608"/>
        <end position="635"/>
    </location>
</feature>
<dbReference type="SUPFAM" id="SSF56112">
    <property type="entry name" value="Protein kinase-like (PK-like)"/>
    <property type="match status" value="1"/>
</dbReference>
<dbReference type="FunFam" id="2.60.40.10:FF:000069">
    <property type="entry name" value="Alpha-protein kinase 3"/>
    <property type="match status" value="1"/>
</dbReference>
<evidence type="ECO:0000256" key="2">
    <source>
        <dbReference type="ARBA" id="ARBA00012513"/>
    </source>
</evidence>
<dbReference type="SUPFAM" id="SSF48726">
    <property type="entry name" value="Immunoglobulin"/>
    <property type="match status" value="2"/>
</dbReference>
<feature type="region of interest" description="Disordered" evidence="11">
    <location>
        <begin position="995"/>
        <end position="1018"/>
    </location>
</feature>
<dbReference type="PROSITE" id="PS50835">
    <property type="entry name" value="IG_LIKE"/>
    <property type="match status" value="1"/>
</dbReference>
<dbReference type="Gene3D" id="3.20.200.10">
    <property type="entry name" value="MHCK/EF2 kinase"/>
    <property type="match status" value="1"/>
</dbReference>
<dbReference type="Pfam" id="PF07679">
    <property type="entry name" value="I-set"/>
    <property type="match status" value="1"/>
</dbReference>
<keyword evidence="3" id="KW-0723">Serine/threonine-protein kinase</keyword>
<dbReference type="GO" id="GO:0004674">
    <property type="term" value="F:protein serine/threonine kinase activity"/>
    <property type="evidence" value="ECO:0007669"/>
    <property type="project" value="UniProtKB-KW"/>
</dbReference>
<keyword evidence="8" id="KW-0393">Immunoglobulin domain</keyword>
<comment type="similarity">
    <text evidence="1">Belongs to the protein kinase superfamily. Alpha-type protein kinase family. ALPK subfamily.</text>
</comment>
<reference evidence="14" key="1">
    <citation type="submission" date="2025-08" db="UniProtKB">
        <authorList>
            <consortium name="Ensembl"/>
        </authorList>
    </citation>
    <scope>IDENTIFICATION</scope>
</reference>
<dbReference type="GO" id="GO:0005634">
    <property type="term" value="C:nucleus"/>
    <property type="evidence" value="ECO:0007669"/>
    <property type="project" value="TreeGrafter"/>
</dbReference>
<dbReference type="PANTHER" id="PTHR47091">
    <property type="entry name" value="ALPHA-PROTEIN KINASE 2-RELATED"/>
    <property type="match status" value="1"/>
</dbReference>
<keyword evidence="15" id="KW-1185">Reference proteome</keyword>